<feature type="transmembrane region" description="Helical" evidence="6">
    <location>
        <begin position="44"/>
        <end position="63"/>
    </location>
</feature>
<comment type="subcellular location">
    <subcellularLocation>
        <location evidence="1">Endomembrane system</location>
        <topology evidence="1">Multi-pass membrane protein</topology>
    </subcellularLocation>
</comment>
<feature type="domain" description="Major facilitator superfamily (MFS) profile" evidence="7">
    <location>
        <begin position="49"/>
        <end position="536"/>
    </location>
</feature>
<keyword evidence="4 6" id="KW-1133">Transmembrane helix</keyword>
<evidence type="ECO:0000256" key="1">
    <source>
        <dbReference type="ARBA" id="ARBA00004127"/>
    </source>
</evidence>
<keyword evidence="5 6" id="KW-0472">Membrane</keyword>
<gene>
    <name evidence="8" type="primary">ABSGL_00179.1 scaffold 349</name>
</gene>
<dbReference type="STRING" id="4829.A0A168KL32"/>
<feature type="transmembrane region" description="Helical" evidence="6">
    <location>
        <begin position="139"/>
        <end position="159"/>
    </location>
</feature>
<evidence type="ECO:0000313" key="9">
    <source>
        <dbReference type="Proteomes" id="UP000078561"/>
    </source>
</evidence>
<dbReference type="Proteomes" id="UP000078561">
    <property type="component" value="Unassembled WGS sequence"/>
</dbReference>
<dbReference type="PANTHER" id="PTHR23501:SF191">
    <property type="entry name" value="VACUOLAR BASIC AMINO ACID TRANSPORTER 4"/>
    <property type="match status" value="1"/>
</dbReference>
<dbReference type="PANTHER" id="PTHR23501">
    <property type="entry name" value="MAJOR FACILITATOR SUPERFAMILY"/>
    <property type="match status" value="1"/>
</dbReference>
<dbReference type="OrthoDB" id="10021397at2759"/>
<feature type="transmembrane region" description="Helical" evidence="6">
    <location>
        <begin position="510"/>
        <end position="531"/>
    </location>
</feature>
<feature type="transmembrane region" description="Helical" evidence="6">
    <location>
        <begin position="113"/>
        <end position="133"/>
    </location>
</feature>
<dbReference type="OMA" id="RTVFWMA"/>
<feature type="transmembrane region" description="Helical" evidence="6">
    <location>
        <begin position="346"/>
        <end position="367"/>
    </location>
</feature>
<dbReference type="GO" id="GO:0005886">
    <property type="term" value="C:plasma membrane"/>
    <property type="evidence" value="ECO:0007669"/>
    <property type="project" value="TreeGrafter"/>
</dbReference>
<dbReference type="Gene3D" id="1.20.1250.20">
    <property type="entry name" value="MFS general substrate transporter like domains"/>
    <property type="match status" value="2"/>
</dbReference>
<dbReference type="InterPro" id="IPR011701">
    <property type="entry name" value="MFS"/>
</dbReference>
<protein>
    <recommendedName>
        <fullName evidence="7">Major facilitator superfamily (MFS) profile domain-containing protein</fullName>
    </recommendedName>
</protein>
<keyword evidence="3 6" id="KW-0812">Transmembrane</keyword>
<feature type="transmembrane region" description="Helical" evidence="6">
    <location>
        <begin position="374"/>
        <end position="393"/>
    </location>
</feature>
<dbReference type="PROSITE" id="PS50850">
    <property type="entry name" value="MFS"/>
    <property type="match status" value="1"/>
</dbReference>
<evidence type="ECO:0000256" key="3">
    <source>
        <dbReference type="ARBA" id="ARBA00022692"/>
    </source>
</evidence>
<evidence type="ECO:0000256" key="4">
    <source>
        <dbReference type="ARBA" id="ARBA00022989"/>
    </source>
</evidence>
<keyword evidence="9" id="KW-1185">Reference proteome</keyword>
<dbReference type="PRINTS" id="PR01036">
    <property type="entry name" value="TCRTETB"/>
</dbReference>
<feature type="transmembrane region" description="Helical" evidence="6">
    <location>
        <begin position="266"/>
        <end position="288"/>
    </location>
</feature>
<evidence type="ECO:0000256" key="6">
    <source>
        <dbReference type="SAM" id="Phobius"/>
    </source>
</evidence>
<feature type="transmembrane region" description="Helical" evidence="6">
    <location>
        <begin position="309"/>
        <end position="326"/>
    </location>
</feature>
<dbReference type="AlphaFoldDB" id="A0A168KL32"/>
<dbReference type="EMBL" id="LT550042">
    <property type="protein sequence ID" value="SAL94887.1"/>
    <property type="molecule type" value="Genomic_DNA"/>
</dbReference>
<dbReference type="InParanoid" id="A0A168KL32"/>
<evidence type="ECO:0000256" key="5">
    <source>
        <dbReference type="ARBA" id="ARBA00023136"/>
    </source>
</evidence>
<proteinExistence type="predicted"/>
<feature type="transmembrane region" description="Helical" evidence="6">
    <location>
        <begin position="399"/>
        <end position="423"/>
    </location>
</feature>
<sequence>MVEELVPVDEKHPPVLSIPKDEDTAESIPNDHTQGIRKRLPARVVLYCIMATLCVVSFIAAFDNMVVSSNTPLVAAEFNAFNLYGWVNTAFLLTASACQPIYGKCVDAFGRRLCFLCAIFSYLIGSVLCGASQTMLMFVIARGFCGIGIGAFDSLMKIVVADHIPVRYIGYYQSVLGISWGLGYIVGALVGGVAVDRTSWRTVFWMATGLCVIALVMVYTFIEAPRQKVDFIQQVKQIDFLGIVLWATTVVCLVLGLSWGGTTYPWNSPVVITLLCVSIGILTVFAVWEKRFAPYPMIPQRIFQNRSSVLILVAAFLYGGCFQSLMTYVPMYLSVILRGDAMTTNLELLCLVLFACIANVVTGIVIVKSGKYVWAIRTALSVLVVACGLMQLLGRDSSVGLIVSVMIVAGIGSGGMINSEIIAAQGSVVIEHVPVIVTFMTFCDQVGGITGITVAGSILSNTLGAKVASIPGVSESALRQSSSYMWQQITDIDIQNRVVDAYMDAIRSSFWGSFAFVATGLVVSLGLKTYVMRKHVA</sequence>
<feature type="transmembrane region" description="Helical" evidence="6">
    <location>
        <begin position="435"/>
        <end position="459"/>
    </location>
</feature>
<evidence type="ECO:0000256" key="2">
    <source>
        <dbReference type="ARBA" id="ARBA00022448"/>
    </source>
</evidence>
<feature type="transmembrane region" description="Helical" evidence="6">
    <location>
        <begin position="243"/>
        <end position="260"/>
    </location>
</feature>
<accession>A0A168KL32</accession>
<feature type="transmembrane region" description="Helical" evidence="6">
    <location>
        <begin position="171"/>
        <end position="191"/>
    </location>
</feature>
<dbReference type="Pfam" id="PF07690">
    <property type="entry name" value="MFS_1"/>
    <property type="match status" value="1"/>
</dbReference>
<dbReference type="SUPFAM" id="SSF103473">
    <property type="entry name" value="MFS general substrate transporter"/>
    <property type="match status" value="1"/>
</dbReference>
<evidence type="ECO:0000259" key="7">
    <source>
        <dbReference type="PROSITE" id="PS50850"/>
    </source>
</evidence>
<evidence type="ECO:0000313" key="8">
    <source>
        <dbReference type="EMBL" id="SAL94887.1"/>
    </source>
</evidence>
<dbReference type="GO" id="GO:0012505">
    <property type="term" value="C:endomembrane system"/>
    <property type="evidence" value="ECO:0007669"/>
    <property type="project" value="UniProtKB-SubCell"/>
</dbReference>
<feature type="transmembrane region" description="Helical" evidence="6">
    <location>
        <begin position="83"/>
        <end position="101"/>
    </location>
</feature>
<dbReference type="InterPro" id="IPR036259">
    <property type="entry name" value="MFS_trans_sf"/>
</dbReference>
<organism evidence="8">
    <name type="scientific">Absidia glauca</name>
    <name type="common">Pin mould</name>
    <dbReference type="NCBI Taxonomy" id="4829"/>
    <lineage>
        <taxon>Eukaryota</taxon>
        <taxon>Fungi</taxon>
        <taxon>Fungi incertae sedis</taxon>
        <taxon>Mucoromycota</taxon>
        <taxon>Mucoromycotina</taxon>
        <taxon>Mucoromycetes</taxon>
        <taxon>Mucorales</taxon>
        <taxon>Cunninghamellaceae</taxon>
        <taxon>Absidia</taxon>
    </lineage>
</organism>
<reference evidence="8" key="1">
    <citation type="submission" date="2016-04" db="EMBL/GenBank/DDBJ databases">
        <authorList>
            <person name="Evans L.H."/>
            <person name="Alamgir A."/>
            <person name="Owens N."/>
            <person name="Weber N.D."/>
            <person name="Virtaneva K."/>
            <person name="Barbian K."/>
            <person name="Babar A."/>
            <person name="Rosenke K."/>
        </authorList>
    </citation>
    <scope>NUCLEOTIDE SEQUENCE [LARGE SCALE GENOMIC DNA]</scope>
    <source>
        <strain evidence="8">CBS 101.48</strain>
    </source>
</reference>
<keyword evidence="2" id="KW-0813">Transport</keyword>
<feature type="transmembrane region" description="Helical" evidence="6">
    <location>
        <begin position="203"/>
        <end position="222"/>
    </location>
</feature>
<dbReference type="InterPro" id="IPR020846">
    <property type="entry name" value="MFS_dom"/>
</dbReference>
<dbReference type="GO" id="GO:0022857">
    <property type="term" value="F:transmembrane transporter activity"/>
    <property type="evidence" value="ECO:0007669"/>
    <property type="project" value="InterPro"/>
</dbReference>
<name>A0A168KL32_ABSGL</name>